<evidence type="ECO:0000313" key="4">
    <source>
        <dbReference type="Proteomes" id="UP000054477"/>
    </source>
</evidence>
<proteinExistence type="predicted"/>
<dbReference type="Pfam" id="PF20152">
    <property type="entry name" value="DUF6534"/>
    <property type="match status" value="1"/>
</dbReference>
<keyword evidence="1" id="KW-1133">Transmembrane helix</keyword>
<name>A0A0C9X7U7_9AGAR</name>
<reference evidence="4" key="2">
    <citation type="submission" date="2015-01" db="EMBL/GenBank/DDBJ databases">
        <title>Evolutionary Origins and Diversification of the Mycorrhizal Mutualists.</title>
        <authorList>
            <consortium name="DOE Joint Genome Institute"/>
            <consortium name="Mycorrhizal Genomics Consortium"/>
            <person name="Kohler A."/>
            <person name="Kuo A."/>
            <person name="Nagy L.G."/>
            <person name="Floudas D."/>
            <person name="Copeland A."/>
            <person name="Barry K.W."/>
            <person name="Cichocki N."/>
            <person name="Veneault-Fourrey C."/>
            <person name="LaButti K."/>
            <person name="Lindquist E.A."/>
            <person name="Lipzen A."/>
            <person name="Lundell T."/>
            <person name="Morin E."/>
            <person name="Murat C."/>
            <person name="Riley R."/>
            <person name="Ohm R."/>
            <person name="Sun H."/>
            <person name="Tunlid A."/>
            <person name="Henrissat B."/>
            <person name="Grigoriev I.V."/>
            <person name="Hibbett D.S."/>
            <person name="Martin F."/>
        </authorList>
    </citation>
    <scope>NUCLEOTIDE SEQUENCE [LARGE SCALE GENOMIC DNA]</scope>
    <source>
        <strain evidence="4">LaAM-08-1</strain>
    </source>
</reference>
<evidence type="ECO:0000256" key="1">
    <source>
        <dbReference type="SAM" id="Phobius"/>
    </source>
</evidence>
<gene>
    <name evidence="3" type="ORF">K443DRAFT_684285</name>
</gene>
<dbReference type="Proteomes" id="UP000054477">
    <property type="component" value="Unassembled WGS sequence"/>
</dbReference>
<protein>
    <submittedName>
        <fullName evidence="3">Unplaced genomic scaffold K443scaffold_295, whole genome shotgun sequence</fullName>
    </submittedName>
</protein>
<evidence type="ECO:0000259" key="2">
    <source>
        <dbReference type="Pfam" id="PF20152"/>
    </source>
</evidence>
<accession>A0A0C9X7U7</accession>
<feature type="transmembrane region" description="Helical" evidence="1">
    <location>
        <begin position="162"/>
        <end position="181"/>
    </location>
</feature>
<dbReference type="EMBL" id="KN838830">
    <property type="protein sequence ID" value="KIJ93691.1"/>
    <property type="molecule type" value="Genomic_DNA"/>
</dbReference>
<evidence type="ECO:0000313" key="3">
    <source>
        <dbReference type="EMBL" id="KIJ93691.1"/>
    </source>
</evidence>
<dbReference type="AlphaFoldDB" id="A0A0C9X7U7"/>
<feature type="domain" description="DUF6534" evidence="2">
    <location>
        <begin position="166"/>
        <end position="259"/>
    </location>
</feature>
<keyword evidence="4" id="KW-1185">Reference proteome</keyword>
<dbReference type="OrthoDB" id="3049086at2759"/>
<feature type="transmembrane region" description="Helical" evidence="1">
    <location>
        <begin position="119"/>
        <end position="142"/>
    </location>
</feature>
<keyword evidence="1" id="KW-0472">Membrane</keyword>
<feature type="transmembrane region" description="Helical" evidence="1">
    <location>
        <begin position="234"/>
        <end position="255"/>
    </location>
</feature>
<dbReference type="InterPro" id="IPR045339">
    <property type="entry name" value="DUF6534"/>
</dbReference>
<reference evidence="3 4" key="1">
    <citation type="submission" date="2014-04" db="EMBL/GenBank/DDBJ databases">
        <authorList>
            <consortium name="DOE Joint Genome Institute"/>
            <person name="Kuo A."/>
            <person name="Kohler A."/>
            <person name="Nagy L.G."/>
            <person name="Floudas D."/>
            <person name="Copeland A."/>
            <person name="Barry K.W."/>
            <person name="Cichocki N."/>
            <person name="Veneault-Fourrey C."/>
            <person name="LaButti K."/>
            <person name="Lindquist E.A."/>
            <person name="Lipzen A."/>
            <person name="Lundell T."/>
            <person name="Morin E."/>
            <person name="Murat C."/>
            <person name="Sun H."/>
            <person name="Tunlid A."/>
            <person name="Henrissat B."/>
            <person name="Grigoriev I.V."/>
            <person name="Hibbett D.S."/>
            <person name="Martin F."/>
            <person name="Nordberg H.P."/>
            <person name="Cantor M.N."/>
            <person name="Hua S.X."/>
        </authorList>
    </citation>
    <scope>NUCLEOTIDE SEQUENCE [LARGE SCALE GENOMIC DNA]</scope>
    <source>
        <strain evidence="3 4">LaAM-08-1</strain>
    </source>
</reference>
<organism evidence="3 4">
    <name type="scientific">Laccaria amethystina LaAM-08-1</name>
    <dbReference type="NCBI Taxonomy" id="1095629"/>
    <lineage>
        <taxon>Eukaryota</taxon>
        <taxon>Fungi</taxon>
        <taxon>Dikarya</taxon>
        <taxon>Basidiomycota</taxon>
        <taxon>Agaricomycotina</taxon>
        <taxon>Agaricomycetes</taxon>
        <taxon>Agaricomycetidae</taxon>
        <taxon>Agaricales</taxon>
        <taxon>Agaricineae</taxon>
        <taxon>Hydnangiaceae</taxon>
        <taxon>Laccaria</taxon>
    </lineage>
</organism>
<feature type="transmembrane region" description="Helical" evidence="1">
    <location>
        <begin position="87"/>
        <end position="107"/>
    </location>
</feature>
<feature type="transmembrane region" description="Helical" evidence="1">
    <location>
        <begin position="12"/>
        <end position="33"/>
    </location>
</feature>
<feature type="transmembrane region" description="Helical" evidence="1">
    <location>
        <begin position="202"/>
        <end position="228"/>
    </location>
</feature>
<feature type="transmembrane region" description="Helical" evidence="1">
    <location>
        <begin position="45"/>
        <end position="67"/>
    </location>
</feature>
<sequence>MKSADAIEGATLIGAMLAYPMYGTLVCQVALYFKRFPDDLRHLKVLVALILLTSSVGIVINVNLIWYYCIQRGIGVDPHIFQFCDHWTISAFFIPNEMTCFLAEALFLKRMWTLSKKRYPTVLAFVPFMLGWVFTIVYVQGMFRHWCYPEMLRNEPYLFTCYGLRFLSDGTIAGTMCTLLYQQMSDMPTGCRSNRPNFVRIVNSLVAWTISTGLVMWVSAIAWVLSYILLPKTYVALAIYLIRGNIYANAVLALLHVRTRYRKVADEVVSLHVQVQVDTVSGNGGGLTLRSRT</sequence>
<dbReference type="HOGENOM" id="CLU_061219_0_0_1"/>
<keyword evidence="1" id="KW-0812">Transmembrane</keyword>